<comment type="caution">
    <text evidence="2">The sequence shown here is derived from an EMBL/GenBank/DDBJ whole genome shotgun (WGS) entry which is preliminary data.</text>
</comment>
<accession>A0ABV0Y3P8</accession>
<proteinExistence type="predicted"/>
<evidence type="ECO:0000313" key="3">
    <source>
        <dbReference type="Proteomes" id="UP001469553"/>
    </source>
</evidence>
<protein>
    <submittedName>
        <fullName evidence="2">Uncharacterized protein</fullName>
    </submittedName>
</protein>
<gene>
    <name evidence="2" type="ORF">AMECASPLE_021645</name>
</gene>
<dbReference type="Proteomes" id="UP001469553">
    <property type="component" value="Unassembled WGS sequence"/>
</dbReference>
<evidence type="ECO:0000313" key="2">
    <source>
        <dbReference type="EMBL" id="MEQ2288341.1"/>
    </source>
</evidence>
<name>A0ABV0Y3P8_9TELE</name>
<sequence length="96" mass="11051">MDDPNTDSGTEEETGGRVGGSRDEDVEVLFRSDEDGLDQYECITGKAYARCVGDKVREARLRWFGHVKRRNKERISRTMLRLKPSGRRPRGRPKKI</sequence>
<organism evidence="2 3">
    <name type="scientific">Ameca splendens</name>
    <dbReference type="NCBI Taxonomy" id="208324"/>
    <lineage>
        <taxon>Eukaryota</taxon>
        <taxon>Metazoa</taxon>
        <taxon>Chordata</taxon>
        <taxon>Craniata</taxon>
        <taxon>Vertebrata</taxon>
        <taxon>Euteleostomi</taxon>
        <taxon>Actinopterygii</taxon>
        <taxon>Neopterygii</taxon>
        <taxon>Teleostei</taxon>
        <taxon>Neoteleostei</taxon>
        <taxon>Acanthomorphata</taxon>
        <taxon>Ovalentaria</taxon>
        <taxon>Atherinomorphae</taxon>
        <taxon>Cyprinodontiformes</taxon>
        <taxon>Goodeidae</taxon>
        <taxon>Ameca</taxon>
    </lineage>
</organism>
<feature type="region of interest" description="Disordered" evidence="1">
    <location>
        <begin position="1"/>
        <end position="25"/>
    </location>
</feature>
<feature type="compositionally biased region" description="Acidic residues" evidence="1">
    <location>
        <begin position="1"/>
        <end position="13"/>
    </location>
</feature>
<reference evidence="2 3" key="1">
    <citation type="submission" date="2021-06" db="EMBL/GenBank/DDBJ databases">
        <authorList>
            <person name="Palmer J.M."/>
        </authorList>
    </citation>
    <scope>NUCLEOTIDE SEQUENCE [LARGE SCALE GENOMIC DNA]</scope>
    <source>
        <strain evidence="2 3">AS_MEX2019</strain>
        <tissue evidence="2">Muscle</tissue>
    </source>
</reference>
<keyword evidence="3" id="KW-1185">Reference proteome</keyword>
<evidence type="ECO:0000256" key="1">
    <source>
        <dbReference type="SAM" id="MobiDB-lite"/>
    </source>
</evidence>
<dbReference type="EMBL" id="JAHRIP010020689">
    <property type="protein sequence ID" value="MEQ2288341.1"/>
    <property type="molecule type" value="Genomic_DNA"/>
</dbReference>